<comment type="caution">
    <text evidence="2">The sequence shown here is derived from an EMBL/GenBank/DDBJ whole genome shotgun (WGS) entry which is preliminary data.</text>
</comment>
<feature type="domain" description="IrrE N-terminal-like" evidence="1">
    <location>
        <begin position="43"/>
        <end position="142"/>
    </location>
</feature>
<evidence type="ECO:0000313" key="2">
    <source>
        <dbReference type="EMBL" id="MFC2948579.1"/>
    </source>
</evidence>
<dbReference type="Proteomes" id="UP001595387">
    <property type="component" value="Unassembled WGS sequence"/>
</dbReference>
<accession>A0ABV7A667</accession>
<gene>
    <name evidence="2" type="ORF">ACFODW_09525</name>
</gene>
<dbReference type="InterPro" id="IPR010359">
    <property type="entry name" value="IrrE_HExxH"/>
</dbReference>
<protein>
    <submittedName>
        <fullName evidence="2">ImmA/IrrE family metallo-endopeptidase</fullName>
    </submittedName>
</protein>
<sequence length="184" mass="21522">MTNQSTPLEDAIEELYLKLGVVDPDHPIDDVAERAGITLCYFKNPPFTMRGVINLDPRHSKEKQKEIFGHELCHALFHTGIQLIMPDAFRLKQEYQARNFAFHFCVPTFMLKDIKLPRHRNKAIYKISQIFEVTPVFAEERLIRYERQLIGAAFHQEWNKSIAIAEKNTSEYIHSSTNIMNQLY</sequence>
<reference evidence="3" key="1">
    <citation type="journal article" date="2019" name="Int. J. Syst. Evol. Microbiol.">
        <title>The Global Catalogue of Microorganisms (GCM) 10K type strain sequencing project: providing services to taxonomists for standard genome sequencing and annotation.</title>
        <authorList>
            <consortium name="The Broad Institute Genomics Platform"/>
            <consortium name="The Broad Institute Genome Sequencing Center for Infectious Disease"/>
            <person name="Wu L."/>
            <person name="Ma J."/>
        </authorList>
    </citation>
    <scope>NUCLEOTIDE SEQUENCE [LARGE SCALE GENOMIC DNA]</scope>
    <source>
        <strain evidence="3">KCTC 13193</strain>
    </source>
</reference>
<organism evidence="2 3">
    <name type="scientific">Virgibacillus sediminis</name>
    <dbReference type="NCBI Taxonomy" id="202260"/>
    <lineage>
        <taxon>Bacteria</taxon>
        <taxon>Bacillati</taxon>
        <taxon>Bacillota</taxon>
        <taxon>Bacilli</taxon>
        <taxon>Bacillales</taxon>
        <taxon>Bacillaceae</taxon>
        <taxon>Virgibacillus</taxon>
    </lineage>
</organism>
<evidence type="ECO:0000259" key="1">
    <source>
        <dbReference type="Pfam" id="PF06114"/>
    </source>
</evidence>
<dbReference type="EMBL" id="JBHRRZ010000015">
    <property type="protein sequence ID" value="MFC2948579.1"/>
    <property type="molecule type" value="Genomic_DNA"/>
</dbReference>
<dbReference type="RefSeq" id="WP_390305723.1">
    <property type="nucleotide sequence ID" value="NZ_JBHRRZ010000015.1"/>
</dbReference>
<evidence type="ECO:0000313" key="3">
    <source>
        <dbReference type="Proteomes" id="UP001595387"/>
    </source>
</evidence>
<name>A0ABV7A667_9BACI</name>
<proteinExistence type="predicted"/>
<keyword evidence="3" id="KW-1185">Reference proteome</keyword>
<dbReference type="Pfam" id="PF06114">
    <property type="entry name" value="Peptidase_M78"/>
    <property type="match status" value="1"/>
</dbReference>